<dbReference type="RefSeq" id="WP_067777748.1">
    <property type="nucleotide sequence ID" value="NZ_LIGX01000041.1"/>
</dbReference>
<keyword evidence="1" id="KW-1133">Transmembrane helix</keyword>
<dbReference type="OrthoDB" id="194897at2"/>
<dbReference type="Proteomes" id="UP000176204">
    <property type="component" value="Chromosome I"/>
</dbReference>
<dbReference type="KEGG" id="agl:PYTT_1775"/>
<keyword evidence="1" id="KW-0472">Membrane</keyword>
<organism evidence="2 3">
    <name type="scientific">Akkermansia glycaniphila</name>
    <dbReference type="NCBI Taxonomy" id="1679444"/>
    <lineage>
        <taxon>Bacteria</taxon>
        <taxon>Pseudomonadati</taxon>
        <taxon>Verrucomicrobiota</taxon>
        <taxon>Verrucomicrobiia</taxon>
        <taxon>Verrucomicrobiales</taxon>
        <taxon>Akkermansiaceae</taxon>
        <taxon>Akkermansia</taxon>
    </lineage>
</organism>
<keyword evidence="3" id="KW-1185">Reference proteome</keyword>
<name>A0A1C7P931_9BACT</name>
<feature type="transmembrane region" description="Helical" evidence="1">
    <location>
        <begin position="12"/>
        <end position="30"/>
    </location>
</feature>
<evidence type="ECO:0000313" key="2">
    <source>
        <dbReference type="EMBL" id="SEH92612.1"/>
    </source>
</evidence>
<sequence>MADNPNTGKIAITVGSILGVLGIALGYYTYSSTQTPSVATAIDKKEIAVDALSKAEDMLGKLAEARNMHGPKMGGDNAPHTYHLFFSPEMWQVADPEKGENILVDIYKNNPNIHEGIENTWFIENGLKDIIGISDAPDQDNDSDGFTNREEYLAKTNPKDALSHPLLIQEGANKVFVDKIQKFDYIVTVSSNLSIETPENAKNAEWLFKIYVDGRDRDRVKAKVGGKFGPAEEPERFVLTGFEQRNYNPNDPADKQTVAIVEDTMRGGKEKAVAIRPGVTLNGDRLFGTPNAKGYSVQNRTATLKITAGAGAGQTIDVREGATFKLPGDKDHEFSLESVKDDDTITVIPLPDGAPVTVGKQN</sequence>
<proteinExistence type="predicted"/>
<protein>
    <submittedName>
        <fullName evidence="2">Uncharacterized protein</fullName>
    </submittedName>
</protein>
<gene>
    <name evidence="2" type="ORF">PYTT_1775</name>
</gene>
<dbReference type="InterPro" id="IPR049974">
    <property type="entry name" value="Amuc_1099-like"/>
</dbReference>
<keyword evidence="1" id="KW-0812">Transmembrane</keyword>
<dbReference type="EMBL" id="LT629973">
    <property type="protein sequence ID" value="SEH92612.1"/>
    <property type="molecule type" value="Genomic_DNA"/>
</dbReference>
<reference evidence="3" key="1">
    <citation type="submission" date="2016-09" db="EMBL/GenBank/DDBJ databases">
        <authorList>
            <person name="Koehorst J."/>
        </authorList>
    </citation>
    <scope>NUCLEOTIDE SEQUENCE [LARGE SCALE GENOMIC DNA]</scope>
</reference>
<dbReference type="NCBIfam" id="NF042425">
    <property type="entry name" value="Amuc_1099_fam"/>
    <property type="match status" value="1"/>
</dbReference>
<evidence type="ECO:0000313" key="3">
    <source>
        <dbReference type="Proteomes" id="UP000176204"/>
    </source>
</evidence>
<evidence type="ECO:0000256" key="1">
    <source>
        <dbReference type="SAM" id="Phobius"/>
    </source>
</evidence>
<dbReference type="AlphaFoldDB" id="A0A1C7P931"/>
<accession>A0A1C7P931</accession>
<dbReference type="STRING" id="1679444.PYTT_1775"/>